<evidence type="ECO:0000256" key="1">
    <source>
        <dbReference type="ARBA" id="ARBA00004418"/>
    </source>
</evidence>
<feature type="active site" description="Charge relay system" evidence="9">
    <location>
        <position position="225"/>
    </location>
</feature>
<comment type="subcellular location">
    <subcellularLocation>
        <location evidence="1">Periplasm</location>
    </subcellularLocation>
</comment>
<evidence type="ECO:0000259" key="12">
    <source>
        <dbReference type="PROSITE" id="PS50106"/>
    </source>
</evidence>
<dbReference type="SUPFAM" id="SSF50494">
    <property type="entry name" value="Trypsin-like serine proteases"/>
    <property type="match status" value="1"/>
</dbReference>
<dbReference type="NCBIfam" id="TIGR02037">
    <property type="entry name" value="degP_htrA_DO"/>
    <property type="match status" value="1"/>
</dbReference>
<dbReference type="Gene3D" id="2.30.42.10">
    <property type="match status" value="2"/>
</dbReference>
<feature type="active site" description="Charge relay system" evidence="9">
    <location>
        <position position="151"/>
    </location>
</feature>
<dbReference type="InterPro" id="IPR041489">
    <property type="entry name" value="PDZ_6"/>
</dbReference>
<dbReference type="SUPFAM" id="SSF50156">
    <property type="entry name" value="PDZ domain-like"/>
    <property type="match status" value="2"/>
</dbReference>
<name>I4C153_DESTA</name>
<dbReference type="InterPro" id="IPR009003">
    <property type="entry name" value="Peptidase_S1_PA"/>
</dbReference>
<evidence type="ECO:0000313" key="14">
    <source>
        <dbReference type="Proteomes" id="UP000006055"/>
    </source>
</evidence>
<gene>
    <name evidence="13" type="ordered locus">Desti_0562</name>
</gene>
<evidence type="ECO:0000256" key="6">
    <source>
        <dbReference type="ARBA" id="ARBA00022764"/>
    </source>
</evidence>
<feature type="active site" description="Charge relay system" evidence="9">
    <location>
        <position position="121"/>
    </location>
</feature>
<feature type="chain" id="PRO_5039572140" evidence="11">
    <location>
        <begin position="31"/>
        <end position="482"/>
    </location>
</feature>
<dbReference type="HOGENOM" id="CLU_020120_1_1_7"/>
<dbReference type="Gene3D" id="2.40.10.120">
    <property type="match status" value="1"/>
</dbReference>
<keyword evidence="3 13" id="KW-0645">Protease</keyword>
<evidence type="ECO:0000256" key="3">
    <source>
        <dbReference type="ARBA" id="ARBA00022670"/>
    </source>
</evidence>
<dbReference type="Proteomes" id="UP000006055">
    <property type="component" value="Chromosome"/>
</dbReference>
<accession>I4C153</accession>
<dbReference type="OrthoDB" id="9758917at2"/>
<reference evidence="14" key="1">
    <citation type="submission" date="2012-06" db="EMBL/GenBank/DDBJ databases">
        <title>Complete sequence of chromosome of Desulfomonile tiedjei DSM 6799.</title>
        <authorList>
            <person name="Lucas S."/>
            <person name="Copeland A."/>
            <person name="Lapidus A."/>
            <person name="Glavina del Rio T."/>
            <person name="Dalin E."/>
            <person name="Tice H."/>
            <person name="Bruce D."/>
            <person name="Goodwin L."/>
            <person name="Pitluck S."/>
            <person name="Peters L."/>
            <person name="Ovchinnikova G."/>
            <person name="Zeytun A."/>
            <person name="Lu M."/>
            <person name="Kyrpides N."/>
            <person name="Mavromatis K."/>
            <person name="Ivanova N."/>
            <person name="Brettin T."/>
            <person name="Detter J.C."/>
            <person name="Han C."/>
            <person name="Larimer F."/>
            <person name="Land M."/>
            <person name="Hauser L."/>
            <person name="Markowitz V."/>
            <person name="Cheng J.-F."/>
            <person name="Hugenholtz P."/>
            <person name="Woyke T."/>
            <person name="Wu D."/>
            <person name="Spring S."/>
            <person name="Schroeder M."/>
            <person name="Brambilla E."/>
            <person name="Klenk H.-P."/>
            <person name="Eisen J.A."/>
        </authorList>
    </citation>
    <scope>NUCLEOTIDE SEQUENCE [LARGE SCALE GENOMIC DNA]</scope>
    <source>
        <strain evidence="14">ATCC 49306 / DSM 6799 / DCB-1</strain>
    </source>
</reference>
<dbReference type="MEROPS" id="S01.453"/>
<feature type="domain" description="PDZ" evidence="12">
    <location>
        <begin position="269"/>
        <end position="360"/>
    </location>
</feature>
<feature type="domain" description="PDZ" evidence="12">
    <location>
        <begin position="393"/>
        <end position="447"/>
    </location>
</feature>
<evidence type="ECO:0000256" key="4">
    <source>
        <dbReference type="ARBA" id="ARBA00022729"/>
    </source>
</evidence>
<feature type="binding site" evidence="10">
    <location>
        <position position="151"/>
    </location>
    <ligand>
        <name>substrate</name>
    </ligand>
</feature>
<dbReference type="InterPro" id="IPR001940">
    <property type="entry name" value="Peptidase_S1C"/>
</dbReference>
<dbReference type="STRING" id="706587.Desti_0562"/>
<dbReference type="Pfam" id="PF13180">
    <property type="entry name" value="PDZ_2"/>
    <property type="match status" value="1"/>
</dbReference>
<keyword evidence="4 11" id="KW-0732">Signal</keyword>
<dbReference type="AlphaFoldDB" id="I4C153"/>
<feature type="binding site" evidence="10">
    <location>
        <position position="121"/>
    </location>
    <ligand>
        <name>substrate</name>
    </ligand>
</feature>
<dbReference type="RefSeq" id="WP_014808450.1">
    <property type="nucleotide sequence ID" value="NC_018025.1"/>
</dbReference>
<evidence type="ECO:0000313" key="13">
    <source>
        <dbReference type="EMBL" id="AFM23294.1"/>
    </source>
</evidence>
<dbReference type="Pfam" id="PF17820">
    <property type="entry name" value="PDZ_6"/>
    <property type="match status" value="1"/>
</dbReference>
<proteinExistence type="inferred from homology"/>
<comment type="similarity">
    <text evidence="2">Belongs to the peptidase S1C family.</text>
</comment>
<dbReference type="CDD" id="cd10839">
    <property type="entry name" value="cpPDZ1_DegP-like"/>
    <property type="match status" value="1"/>
</dbReference>
<keyword evidence="8" id="KW-0720">Serine protease</keyword>
<dbReference type="KEGG" id="dti:Desti_0562"/>
<keyword evidence="5" id="KW-0677">Repeat</keyword>
<dbReference type="SMART" id="SM00228">
    <property type="entry name" value="PDZ"/>
    <property type="match status" value="2"/>
</dbReference>
<dbReference type="GO" id="GO:0004252">
    <property type="term" value="F:serine-type endopeptidase activity"/>
    <property type="evidence" value="ECO:0007669"/>
    <property type="project" value="InterPro"/>
</dbReference>
<dbReference type="PANTHER" id="PTHR22939:SF129">
    <property type="entry name" value="SERINE PROTEASE HTRA2, MITOCHONDRIAL"/>
    <property type="match status" value="1"/>
</dbReference>
<dbReference type="PANTHER" id="PTHR22939">
    <property type="entry name" value="SERINE PROTEASE FAMILY S1C HTRA-RELATED"/>
    <property type="match status" value="1"/>
</dbReference>
<dbReference type="GO" id="GO:0006508">
    <property type="term" value="P:proteolysis"/>
    <property type="evidence" value="ECO:0007669"/>
    <property type="project" value="UniProtKB-KW"/>
</dbReference>
<organism evidence="13 14">
    <name type="scientific">Desulfomonile tiedjei (strain ATCC 49306 / DSM 6799 / DCB-1)</name>
    <dbReference type="NCBI Taxonomy" id="706587"/>
    <lineage>
        <taxon>Bacteria</taxon>
        <taxon>Pseudomonadati</taxon>
        <taxon>Thermodesulfobacteriota</taxon>
        <taxon>Desulfomonilia</taxon>
        <taxon>Desulfomonilales</taxon>
        <taxon>Desulfomonilaceae</taxon>
        <taxon>Desulfomonile</taxon>
    </lineage>
</organism>
<dbReference type="Pfam" id="PF13365">
    <property type="entry name" value="Trypsin_2"/>
    <property type="match status" value="1"/>
</dbReference>
<evidence type="ECO:0000256" key="10">
    <source>
        <dbReference type="PIRSR" id="PIRSR611782-2"/>
    </source>
</evidence>
<dbReference type="GO" id="GO:0042597">
    <property type="term" value="C:periplasmic space"/>
    <property type="evidence" value="ECO:0007669"/>
    <property type="project" value="UniProtKB-SubCell"/>
</dbReference>
<evidence type="ECO:0000256" key="2">
    <source>
        <dbReference type="ARBA" id="ARBA00010541"/>
    </source>
</evidence>
<dbReference type="PRINTS" id="PR00834">
    <property type="entry name" value="PROTEASES2C"/>
</dbReference>
<dbReference type="eggNOG" id="COG0265">
    <property type="taxonomic scope" value="Bacteria"/>
</dbReference>
<dbReference type="FunFam" id="2.40.10.10:FF:000001">
    <property type="entry name" value="Periplasmic serine protease DegS"/>
    <property type="match status" value="1"/>
</dbReference>
<dbReference type="PROSITE" id="PS50106">
    <property type="entry name" value="PDZ"/>
    <property type="match status" value="2"/>
</dbReference>
<dbReference type="InterPro" id="IPR011782">
    <property type="entry name" value="Pept_S1C_Do"/>
</dbReference>
<evidence type="ECO:0000256" key="11">
    <source>
        <dbReference type="SAM" id="SignalP"/>
    </source>
</evidence>
<keyword evidence="6" id="KW-0574">Periplasm</keyword>
<keyword evidence="14" id="KW-1185">Reference proteome</keyword>
<evidence type="ECO:0000256" key="7">
    <source>
        <dbReference type="ARBA" id="ARBA00022801"/>
    </source>
</evidence>
<dbReference type="InterPro" id="IPR036034">
    <property type="entry name" value="PDZ_sf"/>
</dbReference>
<dbReference type="InterPro" id="IPR001478">
    <property type="entry name" value="PDZ"/>
</dbReference>
<sequence>MLNVRIRAIFLVLSMAIFAGLPLVSHSAEAQAPSVLKQLDEAFVQVAEKVTPAVVNIRSSKKEAASGVPGELDPFFKHPFRDFDDLFKRFKKGPKPEGFKQEGLGSGVIISSDGHILTNSHVVKDADEIQVNLSDRRSFTAKVIGTDSESDIAVIKIDAKDLPIAKLGDSSKLRVGELVMAIGNPFGLNRTVTSGIVSATGRTNVGIIDYEDFIQTDAAINPGNSGGPLVNISGEVIGINTAIATRSGGYQGIGFAIPSNSANLIMEDLLKDGKVRRGLLGVNIQDMNESLAKSFGRTDTKGALVAQVVEGSPAEKAGIKPEDIILKFNGQDVSGAAELKNLVGRQKPGATSKLTVWRNGKTVDFSIEIGERTAKALGTPVPPAAGETFEELGLEIERVPAAAAEKMGLKEGQGVLVKDVKGDGLGSRMGLRSGDVILEVDGKNISSPSDFSDGVKKAREHKVIRLKIQRGTAKIFVASPIG</sequence>
<evidence type="ECO:0000256" key="8">
    <source>
        <dbReference type="ARBA" id="ARBA00022825"/>
    </source>
</evidence>
<evidence type="ECO:0000256" key="5">
    <source>
        <dbReference type="ARBA" id="ARBA00022737"/>
    </source>
</evidence>
<protein>
    <submittedName>
        <fullName evidence="13">Periplasmic serine protease, Do/DeqQ family</fullName>
    </submittedName>
</protein>
<feature type="signal peptide" evidence="11">
    <location>
        <begin position="1"/>
        <end position="30"/>
    </location>
</feature>
<feature type="binding site" evidence="10">
    <location>
        <begin position="223"/>
        <end position="225"/>
    </location>
    <ligand>
        <name>substrate</name>
    </ligand>
</feature>
<evidence type="ECO:0000256" key="9">
    <source>
        <dbReference type="PIRSR" id="PIRSR611782-1"/>
    </source>
</evidence>
<keyword evidence="7" id="KW-0378">Hydrolase</keyword>
<dbReference type="EMBL" id="CP003360">
    <property type="protein sequence ID" value="AFM23294.1"/>
    <property type="molecule type" value="Genomic_DNA"/>
</dbReference>
<dbReference type="PATRIC" id="fig|706587.4.peg.642"/>